<dbReference type="AlphaFoldDB" id="A0A1I4TMB3"/>
<keyword evidence="3" id="KW-1185">Reference proteome</keyword>
<feature type="transmembrane region" description="Helical" evidence="1">
    <location>
        <begin position="71"/>
        <end position="90"/>
    </location>
</feature>
<reference evidence="3" key="1">
    <citation type="submission" date="2016-10" db="EMBL/GenBank/DDBJ databases">
        <authorList>
            <person name="Varghese N."/>
            <person name="Submissions S."/>
        </authorList>
    </citation>
    <scope>NUCLEOTIDE SEQUENCE [LARGE SCALE GENOMIC DNA]</scope>
    <source>
        <strain evidence="3">XJ109</strain>
    </source>
</reference>
<dbReference type="Proteomes" id="UP000199149">
    <property type="component" value="Unassembled WGS sequence"/>
</dbReference>
<evidence type="ECO:0000313" key="3">
    <source>
        <dbReference type="Proteomes" id="UP000199149"/>
    </source>
</evidence>
<protein>
    <submittedName>
        <fullName evidence="2">Uncharacterized membrane protein</fullName>
    </submittedName>
</protein>
<organism evidence="2 3">
    <name type="scientific">Algoriella xinjiangensis</name>
    <dbReference type="NCBI Taxonomy" id="684065"/>
    <lineage>
        <taxon>Bacteria</taxon>
        <taxon>Pseudomonadati</taxon>
        <taxon>Bacteroidota</taxon>
        <taxon>Flavobacteriia</taxon>
        <taxon>Flavobacteriales</taxon>
        <taxon>Weeksellaceae</taxon>
        <taxon>Algoriella</taxon>
    </lineage>
</organism>
<feature type="transmembrane region" description="Helical" evidence="1">
    <location>
        <begin position="96"/>
        <end position="117"/>
    </location>
</feature>
<accession>A0A1I4TMB3</accession>
<keyword evidence="1" id="KW-0472">Membrane</keyword>
<dbReference type="InterPro" id="IPR018750">
    <property type="entry name" value="DUF2306_membrane"/>
</dbReference>
<dbReference type="STRING" id="684065.SAMN05421738_102269"/>
<dbReference type="OrthoDB" id="6385003at2"/>
<proteinExistence type="predicted"/>
<gene>
    <name evidence="2" type="ORF">SAMN05421738_102269</name>
</gene>
<feature type="transmembrane region" description="Helical" evidence="1">
    <location>
        <begin position="31"/>
        <end position="51"/>
    </location>
</feature>
<dbReference type="EMBL" id="FOUZ01000002">
    <property type="protein sequence ID" value="SFM77898.1"/>
    <property type="molecule type" value="Genomic_DNA"/>
</dbReference>
<dbReference type="Pfam" id="PF10067">
    <property type="entry name" value="DUF2306"/>
    <property type="match status" value="1"/>
</dbReference>
<feature type="transmembrane region" description="Helical" evidence="1">
    <location>
        <begin position="162"/>
        <end position="183"/>
    </location>
</feature>
<evidence type="ECO:0000256" key="1">
    <source>
        <dbReference type="SAM" id="Phobius"/>
    </source>
</evidence>
<sequence length="190" mass="21944">MLQITLRYIPISSDVSFLAIKQDEVTTIPSYLTIFYIHVYSAIFALLFGVFQFIKIKNKRIQHLHKISGKIYFYIVVFLAAPSGIFIGFYANGELIAKTAFVILGILWWIFTIIGLLKIKEKNIRVHQNFMMRSYALALSALTLRAWKVALVFLFHPSPMDVYQIVAWLGFIPNLLLVELYIYKTKPSKS</sequence>
<name>A0A1I4TMB3_9FLAO</name>
<keyword evidence="1" id="KW-1133">Transmembrane helix</keyword>
<evidence type="ECO:0000313" key="2">
    <source>
        <dbReference type="EMBL" id="SFM77898.1"/>
    </source>
</evidence>
<keyword evidence="1" id="KW-0812">Transmembrane</keyword>